<name>A0A4Y2ED04_ARAVE</name>
<comment type="caution">
    <text evidence="2">The sequence shown here is derived from an EMBL/GenBank/DDBJ whole genome shotgun (WGS) entry which is preliminary data.</text>
</comment>
<evidence type="ECO:0000313" key="3">
    <source>
        <dbReference type="Proteomes" id="UP000499080"/>
    </source>
</evidence>
<evidence type="ECO:0000313" key="2">
    <source>
        <dbReference type="EMBL" id="GBM25725.1"/>
    </source>
</evidence>
<gene>
    <name evidence="2" type="ORF">AVEN_241996_1</name>
</gene>
<accession>A0A4Y2ED04</accession>
<evidence type="ECO:0000256" key="1">
    <source>
        <dbReference type="SAM" id="MobiDB-lite"/>
    </source>
</evidence>
<feature type="region of interest" description="Disordered" evidence="1">
    <location>
        <begin position="1"/>
        <end position="39"/>
    </location>
</feature>
<reference evidence="2 3" key="1">
    <citation type="journal article" date="2019" name="Sci. Rep.">
        <title>Orb-weaving spider Araneus ventricosus genome elucidates the spidroin gene catalogue.</title>
        <authorList>
            <person name="Kono N."/>
            <person name="Nakamura H."/>
            <person name="Ohtoshi R."/>
            <person name="Moran D.A.P."/>
            <person name="Shinohara A."/>
            <person name="Yoshida Y."/>
            <person name="Fujiwara M."/>
            <person name="Mori M."/>
            <person name="Tomita M."/>
            <person name="Arakawa K."/>
        </authorList>
    </citation>
    <scope>NUCLEOTIDE SEQUENCE [LARGE SCALE GENOMIC DNA]</scope>
</reference>
<dbReference type="AlphaFoldDB" id="A0A4Y2ED04"/>
<dbReference type="EMBL" id="BGPR01000544">
    <property type="protein sequence ID" value="GBM25725.1"/>
    <property type="molecule type" value="Genomic_DNA"/>
</dbReference>
<proteinExistence type="predicted"/>
<dbReference type="Proteomes" id="UP000499080">
    <property type="component" value="Unassembled WGS sequence"/>
</dbReference>
<protein>
    <submittedName>
        <fullName evidence="2">Uncharacterized protein</fullName>
    </submittedName>
</protein>
<organism evidence="2 3">
    <name type="scientific">Araneus ventricosus</name>
    <name type="common">Orbweaver spider</name>
    <name type="synonym">Epeira ventricosa</name>
    <dbReference type="NCBI Taxonomy" id="182803"/>
    <lineage>
        <taxon>Eukaryota</taxon>
        <taxon>Metazoa</taxon>
        <taxon>Ecdysozoa</taxon>
        <taxon>Arthropoda</taxon>
        <taxon>Chelicerata</taxon>
        <taxon>Arachnida</taxon>
        <taxon>Araneae</taxon>
        <taxon>Araneomorphae</taxon>
        <taxon>Entelegynae</taxon>
        <taxon>Araneoidea</taxon>
        <taxon>Araneidae</taxon>
        <taxon>Araneus</taxon>
    </lineage>
</organism>
<sequence>MKQILNQKRTQKKNQDFEWTYPLPRKRKRIDTPSTSTSQMRISMPHTALAADLTGASSRAMAKITTAVLADFNLVSPEQQTYIVDKNKVRREVEKKKRKEPRENDLRVVEAAPIKSLYFDGRKDETVQQISGHRKLTSEAHVALIEEPGSKYIGHISLTAGKSAKEKLPKVFSNLQKRII</sequence>
<keyword evidence="3" id="KW-1185">Reference proteome</keyword>